<feature type="transmembrane region" description="Helical" evidence="1">
    <location>
        <begin position="31"/>
        <end position="50"/>
    </location>
</feature>
<proteinExistence type="predicted"/>
<protein>
    <submittedName>
        <fullName evidence="2">Uncharacterized protein</fullName>
    </submittedName>
</protein>
<dbReference type="AlphaFoldDB" id="A0AAN1XZH3"/>
<keyword evidence="1" id="KW-0812">Transmembrane</keyword>
<evidence type="ECO:0000313" key="3">
    <source>
        <dbReference type="Proteomes" id="UP001317532"/>
    </source>
</evidence>
<evidence type="ECO:0000256" key="1">
    <source>
        <dbReference type="SAM" id="Phobius"/>
    </source>
</evidence>
<dbReference type="EMBL" id="AP025523">
    <property type="protein sequence ID" value="BDE07072.1"/>
    <property type="molecule type" value="Genomic_DNA"/>
</dbReference>
<keyword evidence="1" id="KW-0472">Membrane</keyword>
<reference evidence="2 3" key="1">
    <citation type="journal article" date="2022" name="ISME Commun">
        <title>Vulcanimicrobium alpinus gen. nov. sp. nov., the first cultivated representative of the candidate phylum 'Eremiobacterota', is a metabolically versatile aerobic anoxygenic phototroph.</title>
        <authorList>
            <person name="Yabe S."/>
            <person name="Muto K."/>
            <person name="Abe K."/>
            <person name="Yokota A."/>
            <person name="Staudigel H."/>
            <person name="Tebo B.M."/>
        </authorList>
    </citation>
    <scope>NUCLEOTIDE SEQUENCE [LARGE SCALE GENOMIC DNA]</scope>
    <source>
        <strain evidence="2 3">WC8-2</strain>
    </source>
</reference>
<accession>A0AAN1XZH3</accession>
<dbReference type="RefSeq" id="WP_317994690.1">
    <property type="nucleotide sequence ID" value="NZ_AP025523.1"/>
</dbReference>
<dbReference type="Proteomes" id="UP001317532">
    <property type="component" value="Chromosome"/>
</dbReference>
<feature type="transmembrane region" description="Helical" evidence="1">
    <location>
        <begin position="5"/>
        <end position="25"/>
    </location>
</feature>
<sequence length="57" mass="6301">MKQAALVLAVVFLIVAVLYWTGHFIPSGVHVKHGIVAVILALLSLVWYRFQSAEPAR</sequence>
<gene>
    <name evidence="2" type="ORF">WPS_23480</name>
</gene>
<keyword evidence="1" id="KW-1133">Transmembrane helix</keyword>
<dbReference type="KEGG" id="vab:WPS_23480"/>
<name>A0AAN1XZH3_UNVUL</name>
<evidence type="ECO:0000313" key="2">
    <source>
        <dbReference type="EMBL" id="BDE07072.1"/>
    </source>
</evidence>
<organism evidence="2 3">
    <name type="scientific">Vulcanimicrobium alpinum</name>
    <dbReference type="NCBI Taxonomy" id="3016050"/>
    <lineage>
        <taxon>Bacteria</taxon>
        <taxon>Bacillati</taxon>
        <taxon>Vulcanimicrobiota</taxon>
        <taxon>Vulcanimicrobiia</taxon>
        <taxon>Vulcanimicrobiales</taxon>
        <taxon>Vulcanimicrobiaceae</taxon>
        <taxon>Vulcanimicrobium</taxon>
    </lineage>
</organism>
<keyword evidence="3" id="KW-1185">Reference proteome</keyword>